<dbReference type="PROSITE" id="PS00588">
    <property type="entry name" value="FLAGELLA_BB_ROD"/>
    <property type="match status" value="1"/>
</dbReference>
<feature type="domain" description="Flagellar basal body rod protein N-terminal" evidence="3">
    <location>
        <begin position="5"/>
        <end position="35"/>
    </location>
</feature>
<evidence type="ECO:0000259" key="4">
    <source>
        <dbReference type="Pfam" id="PF06429"/>
    </source>
</evidence>
<evidence type="ECO:0000313" key="7">
    <source>
        <dbReference type="Proteomes" id="UP000184447"/>
    </source>
</evidence>
<evidence type="ECO:0000259" key="3">
    <source>
        <dbReference type="Pfam" id="PF00460"/>
    </source>
</evidence>
<dbReference type="AlphaFoldDB" id="A0A1M5XIP4"/>
<dbReference type="OrthoDB" id="9800375at2"/>
<reference evidence="6 7" key="1">
    <citation type="submission" date="2016-11" db="EMBL/GenBank/DDBJ databases">
        <authorList>
            <person name="Jaros S."/>
            <person name="Januszkiewicz K."/>
            <person name="Wedrychowicz H."/>
        </authorList>
    </citation>
    <scope>NUCLEOTIDE SEQUENCE [LARGE SCALE GENOMIC DNA]</scope>
    <source>
        <strain evidence="6 7">DSM 8605</strain>
    </source>
</reference>
<dbReference type="NCBIfam" id="TIGR03506">
    <property type="entry name" value="FlgEFG_subfam"/>
    <property type="match status" value="1"/>
</dbReference>
<accession>A0A1M5XIP4</accession>
<keyword evidence="6" id="KW-0282">Flagellum</keyword>
<dbReference type="InterPro" id="IPR019776">
    <property type="entry name" value="Flagellar_basal_body_rod_CS"/>
</dbReference>
<dbReference type="InterPro" id="IPR001444">
    <property type="entry name" value="Flag_bb_rod_N"/>
</dbReference>
<dbReference type="InterPro" id="IPR037925">
    <property type="entry name" value="FlgE/F/G-like"/>
</dbReference>
<dbReference type="InterPro" id="IPR010930">
    <property type="entry name" value="Flg_bb/hook_C_dom"/>
</dbReference>
<keyword evidence="6" id="KW-0969">Cilium</keyword>
<dbReference type="RefSeq" id="WP_073340478.1">
    <property type="nucleotide sequence ID" value="NZ_FQXM01000030.1"/>
</dbReference>
<dbReference type="STRING" id="1121316.SAMN02745207_03693"/>
<dbReference type="PANTHER" id="PTHR30435:SF19">
    <property type="entry name" value="FLAGELLAR BASAL-BODY ROD PROTEIN FLGG"/>
    <property type="match status" value="1"/>
</dbReference>
<evidence type="ECO:0000313" key="6">
    <source>
        <dbReference type="EMBL" id="SHH99697.1"/>
    </source>
</evidence>
<gene>
    <name evidence="6" type="ORF">SAMN02745207_03693</name>
</gene>
<dbReference type="Pfam" id="PF00460">
    <property type="entry name" value="Flg_bb_rod"/>
    <property type="match status" value="1"/>
</dbReference>
<keyword evidence="2" id="KW-0975">Bacterial flagellum</keyword>
<keyword evidence="7" id="KW-1185">Reference proteome</keyword>
<name>A0A1M5XIP4_9CLOT</name>
<protein>
    <submittedName>
        <fullName evidence="6">Flagellar basal-body rod protein FlgG</fullName>
    </submittedName>
</protein>
<dbReference type="EMBL" id="FQXM01000030">
    <property type="protein sequence ID" value="SHH99697.1"/>
    <property type="molecule type" value="Genomic_DNA"/>
</dbReference>
<sequence>MIRGMETSASAMKHLQLKQDIVANNIANSDTVAFKEQLVTAKSVEAMNVRNRLTHEDVGSINPGIETNTVYENSDKGTILETGIDTDFAILEEAFFKVEISDGNYAYTRSGNFHTDMNGKLVTDNGYAVMGKNTVTGNDSYIYVGDESMVVSSDGTIQNIENGTIKFNIVEFEDTQSLSRMGKNLYTADGIQEIESQNPSIKQKALEGSNLDLTTQMVKMIEVSREYSANQRALKNTDETLQKTVNELGSLK</sequence>
<dbReference type="Proteomes" id="UP000184447">
    <property type="component" value="Unassembled WGS sequence"/>
</dbReference>
<evidence type="ECO:0000256" key="2">
    <source>
        <dbReference type="RuleBase" id="RU362116"/>
    </source>
</evidence>
<dbReference type="PANTHER" id="PTHR30435">
    <property type="entry name" value="FLAGELLAR PROTEIN"/>
    <property type="match status" value="1"/>
</dbReference>
<evidence type="ECO:0000259" key="5">
    <source>
        <dbReference type="Pfam" id="PF22692"/>
    </source>
</evidence>
<comment type="similarity">
    <text evidence="1 2">Belongs to the flagella basal body rod proteins family.</text>
</comment>
<dbReference type="Pfam" id="PF06429">
    <property type="entry name" value="Flg_bbr_C"/>
    <property type="match status" value="1"/>
</dbReference>
<feature type="domain" description="Flagellar basal-body/hook protein C-terminal" evidence="4">
    <location>
        <begin position="202"/>
        <end position="246"/>
    </location>
</feature>
<keyword evidence="6" id="KW-0966">Cell projection</keyword>
<dbReference type="InterPro" id="IPR053967">
    <property type="entry name" value="LlgE_F_G-like_D1"/>
</dbReference>
<dbReference type="Pfam" id="PF22692">
    <property type="entry name" value="LlgE_F_G_D1"/>
    <property type="match status" value="1"/>
</dbReference>
<proteinExistence type="inferred from homology"/>
<comment type="subcellular location">
    <subcellularLocation>
        <location evidence="2">Bacterial flagellum basal body</location>
    </subcellularLocation>
</comment>
<evidence type="ECO:0000256" key="1">
    <source>
        <dbReference type="ARBA" id="ARBA00009677"/>
    </source>
</evidence>
<dbReference type="SUPFAM" id="SSF117143">
    <property type="entry name" value="Flagellar hook protein flgE"/>
    <property type="match status" value="1"/>
</dbReference>
<dbReference type="GO" id="GO:0009425">
    <property type="term" value="C:bacterial-type flagellum basal body"/>
    <property type="evidence" value="ECO:0007669"/>
    <property type="project" value="UniProtKB-SubCell"/>
</dbReference>
<dbReference type="GO" id="GO:0071978">
    <property type="term" value="P:bacterial-type flagellum-dependent swarming motility"/>
    <property type="evidence" value="ECO:0007669"/>
    <property type="project" value="TreeGrafter"/>
</dbReference>
<feature type="domain" description="Flagellar hook protein FlgE/F/G-like D1" evidence="5">
    <location>
        <begin position="90"/>
        <end position="158"/>
    </location>
</feature>
<dbReference type="InterPro" id="IPR020013">
    <property type="entry name" value="Flagellar_FlgE/F/G"/>
</dbReference>
<organism evidence="6 7">
    <name type="scientific">Clostridium grantii DSM 8605</name>
    <dbReference type="NCBI Taxonomy" id="1121316"/>
    <lineage>
        <taxon>Bacteria</taxon>
        <taxon>Bacillati</taxon>
        <taxon>Bacillota</taxon>
        <taxon>Clostridia</taxon>
        <taxon>Eubacteriales</taxon>
        <taxon>Clostridiaceae</taxon>
        <taxon>Clostridium</taxon>
    </lineage>
</organism>